<dbReference type="RefSeq" id="WP_213656140.1">
    <property type="nucleotide sequence ID" value="NZ_BOSL01000015.1"/>
</dbReference>
<dbReference type="EMBL" id="BOSL01000015">
    <property type="protein sequence ID" value="GIP55052.1"/>
    <property type="molecule type" value="Genomic_DNA"/>
</dbReference>
<evidence type="ECO:0000313" key="1">
    <source>
        <dbReference type="EMBL" id="GIP55052.1"/>
    </source>
</evidence>
<dbReference type="InterPro" id="IPR058705">
    <property type="entry name" value="A_ENA"/>
</dbReference>
<gene>
    <name evidence="1" type="ORF">J42TS3_40870</name>
</gene>
<keyword evidence="2" id="KW-1185">Reference proteome</keyword>
<reference evidence="1 2" key="1">
    <citation type="submission" date="2021-03" db="EMBL/GenBank/DDBJ databases">
        <title>Antimicrobial resistance genes in bacteria isolated from Japanese honey, and their potential for conferring macrolide and lincosamide resistance in the American foulbrood pathogen Paenibacillus larvae.</title>
        <authorList>
            <person name="Okamoto M."/>
            <person name="Kumagai M."/>
            <person name="Kanamori H."/>
            <person name="Takamatsu D."/>
        </authorList>
    </citation>
    <scope>NUCLEOTIDE SEQUENCE [LARGE SCALE GENOMIC DNA]</scope>
    <source>
        <strain evidence="1 2">J42TS3</strain>
    </source>
</reference>
<accession>A0ABQ4MGD0</accession>
<dbReference type="Proteomes" id="UP000679992">
    <property type="component" value="Unassembled WGS sequence"/>
</dbReference>
<comment type="caution">
    <text evidence="1">The sequence shown here is derived from an EMBL/GenBank/DDBJ whole genome shotgun (WGS) entry which is preliminary data.</text>
</comment>
<evidence type="ECO:0000313" key="2">
    <source>
        <dbReference type="Proteomes" id="UP000679992"/>
    </source>
</evidence>
<name>A0ABQ4MGD0_9BACL</name>
<protein>
    <submittedName>
        <fullName evidence="1">Uncharacterized protein</fullName>
    </submittedName>
</protein>
<dbReference type="Pfam" id="PF26595">
    <property type="entry name" value="A_ENA"/>
    <property type="match status" value="1"/>
</dbReference>
<proteinExistence type="predicted"/>
<sequence>MSQANIPNIVPTISVTVGQTVPLLLASIALEELALAHILNAEAEKLQLVVGTLTPTNITLTPNIITISNLLLVNQSVRRTVQDVIKKEMLLQFKFENVLDLIQLTPGNPVIGT</sequence>
<organism evidence="1 2">
    <name type="scientific">Paenibacillus vini</name>
    <dbReference type="NCBI Taxonomy" id="1476024"/>
    <lineage>
        <taxon>Bacteria</taxon>
        <taxon>Bacillati</taxon>
        <taxon>Bacillota</taxon>
        <taxon>Bacilli</taxon>
        <taxon>Bacillales</taxon>
        <taxon>Paenibacillaceae</taxon>
        <taxon>Paenibacillus</taxon>
    </lineage>
</organism>